<evidence type="ECO:0000256" key="5">
    <source>
        <dbReference type="ARBA" id="ARBA00023136"/>
    </source>
</evidence>
<feature type="transmembrane region" description="Helical" evidence="8">
    <location>
        <begin position="137"/>
        <end position="157"/>
    </location>
</feature>
<sequence length="330" mass="37533">MSTNSTDAIFISTLVSVTIEINRYLPIGIFFFGIIGNLLNCLALSQRNLRSNPCAFLFLSSSVFNLITLITGVGVRFLTGWSADLTDRNDLICQIRFFVLSTARTIASWLITLAIIDRCLSSSISISYRQMSTFKNAQKGILFIIILSSLAYFQYFYCFVAKPIDYPITCYGRSVLCRLIHNFEFVFLTVLIPSFLMIIFGLMTIYNVHRSTLRQIQPLSTTSTTQRNENSLRKRKTERSLLLMLFVQTTFIILFSLPQAGLSLYSIITQYEVKSALTNAVNTFLLNLFILFTYMTNGMPFYVYTLTGGTLFRTALFNGLKGLFQKIICR</sequence>
<evidence type="ECO:0000313" key="12">
    <source>
        <dbReference type="Proteomes" id="UP000663828"/>
    </source>
</evidence>
<evidence type="ECO:0000256" key="6">
    <source>
        <dbReference type="ARBA" id="ARBA00023170"/>
    </source>
</evidence>
<evidence type="ECO:0000256" key="7">
    <source>
        <dbReference type="ARBA" id="ARBA00023224"/>
    </source>
</evidence>
<dbReference type="Proteomes" id="UP000663852">
    <property type="component" value="Unassembled WGS sequence"/>
</dbReference>
<evidence type="ECO:0000256" key="3">
    <source>
        <dbReference type="ARBA" id="ARBA00022989"/>
    </source>
</evidence>
<dbReference type="PROSITE" id="PS50262">
    <property type="entry name" value="G_PROTEIN_RECEP_F1_2"/>
    <property type="match status" value="1"/>
</dbReference>
<name>A0A816AHS3_ADIRI</name>
<keyword evidence="6" id="KW-0675">Receptor</keyword>
<proteinExistence type="predicted"/>
<evidence type="ECO:0000313" key="10">
    <source>
        <dbReference type="EMBL" id="CAF1401461.1"/>
    </source>
</evidence>
<organism evidence="11 12">
    <name type="scientific">Adineta ricciae</name>
    <name type="common">Rotifer</name>
    <dbReference type="NCBI Taxonomy" id="249248"/>
    <lineage>
        <taxon>Eukaryota</taxon>
        <taxon>Metazoa</taxon>
        <taxon>Spiralia</taxon>
        <taxon>Gnathifera</taxon>
        <taxon>Rotifera</taxon>
        <taxon>Eurotatoria</taxon>
        <taxon>Bdelloidea</taxon>
        <taxon>Adinetida</taxon>
        <taxon>Adinetidae</taxon>
        <taxon>Adineta</taxon>
    </lineage>
</organism>
<comment type="subcellular location">
    <subcellularLocation>
        <location evidence="1">Membrane</location>
        <topology evidence="1">Multi-pass membrane protein</topology>
    </subcellularLocation>
</comment>
<dbReference type="InterPro" id="IPR017452">
    <property type="entry name" value="GPCR_Rhodpsn_7TM"/>
</dbReference>
<feature type="transmembrane region" description="Helical" evidence="8">
    <location>
        <begin position="241"/>
        <end position="268"/>
    </location>
</feature>
<keyword evidence="3 8" id="KW-1133">Transmembrane helix</keyword>
<evidence type="ECO:0000256" key="4">
    <source>
        <dbReference type="ARBA" id="ARBA00023040"/>
    </source>
</evidence>
<feature type="transmembrane region" description="Helical" evidence="8">
    <location>
        <begin position="185"/>
        <end position="206"/>
    </location>
</feature>
<keyword evidence="12" id="KW-1185">Reference proteome</keyword>
<keyword evidence="2 8" id="KW-0812">Transmembrane</keyword>
<feature type="transmembrane region" description="Helical" evidence="8">
    <location>
        <begin position="280"/>
        <end position="304"/>
    </location>
</feature>
<comment type="caution">
    <text evidence="11">The sequence shown here is derived from an EMBL/GenBank/DDBJ whole genome shotgun (WGS) entry which is preliminary data.</text>
</comment>
<dbReference type="Gene3D" id="1.20.1070.10">
    <property type="entry name" value="Rhodopsin 7-helix transmembrane proteins"/>
    <property type="match status" value="1"/>
</dbReference>
<feature type="transmembrane region" description="Helical" evidence="8">
    <location>
        <begin position="56"/>
        <end position="75"/>
    </location>
</feature>
<dbReference type="SUPFAM" id="SSF81321">
    <property type="entry name" value="Family A G protein-coupled receptor-like"/>
    <property type="match status" value="1"/>
</dbReference>
<evidence type="ECO:0000256" key="2">
    <source>
        <dbReference type="ARBA" id="ARBA00022692"/>
    </source>
</evidence>
<gene>
    <name evidence="10" type="ORF">EDS130_LOCUS36036</name>
    <name evidence="11" type="ORF">XAT740_LOCUS47322</name>
</gene>
<dbReference type="AlphaFoldDB" id="A0A816AHS3"/>
<feature type="domain" description="G-protein coupled receptors family 1 profile" evidence="9">
    <location>
        <begin position="36"/>
        <end position="304"/>
    </location>
</feature>
<dbReference type="EMBL" id="CAJNOJ010000327">
    <property type="protein sequence ID" value="CAF1401461.1"/>
    <property type="molecule type" value="Genomic_DNA"/>
</dbReference>
<dbReference type="OrthoDB" id="10042581at2759"/>
<dbReference type="GO" id="GO:0005886">
    <property type="term" value="C:plasma membrane"/>
    <property type="evidence" value="ECO:0007669"/>
    <property type="project" value="TreeGrafter"/>
</dbReference>
<accession>A0A816AHS3</accession>
<dbReference type="PANTHER" id="PTHR24243:SF230">
    <property type="entry name" value="G-PROTEIN COUPLED RECEPTORS FAMILY 1 PROFILE DOMAIN-CONTAINING PROTEIN"/>
    <property type="match status" value="1"/>
</dbReference>
<keyword evidence="4" id="KW-0297">G-protein coupled receptor</keyword>
<keyword evidence="7" id="KW-0807">Transducer</keyword>
<reference evidence="11" key="1">
    <citation type="submission" date="2021-02" db="EMBL/GenBank/DDBJ databases">
        <authorList>
            <person name="Nowell W R."/>
        </authorList>
    </citation>
    <scope>NUCLEOTIDE SEQUENCE</scope>
</reference>
<protein>
    <recommendedName>
        <fullName evidence="9">G-protein coupled receptors family 1 profile domain-containing protein</fullName>
    </recommendedName>
</protein>
<dbReference type="EMBL" id="CAJNOR010006539">
    <property type="protein sequence ID" value="CAF1597794.1"/>
    <property type="molecule type" value="Genomic_DNA"/>
</dbReference>
<evidence type="ECO:0000256" key="8">
    <source>
        <dbReference type="SAM" id="Phobius"/>
    </source>
</evidence>
<feature type="transmembrane region" description="Helical" evidence="8">
    <location>
        <begin position="24"/>
        <end position="44"/>
    </location>
</feature>
<dbReference type="Proteomes" id="UP000663828">
    <property type="component" value="Unassembled WGS sequence"/>
</dbReference>
<dbReference type="GO" id="GO:0004930">
    <property type="term" value="F:G protein-coupled receptor activity"/>
    <property type="evidence" value="ECO:0007669"/>
    <property type="project" value="UniProtKB-KW"/>
</dbReference>
<dbReference type="PANTHER" id="PTHR24243">
    <property type="entry name" value="G-PROTEIN COUPLED RECEPTOR"/>
    <property type="match status" value="1"/>
</dbReference>
<evidence type="ECO:0000313" key="11">
    <source>
        <dbReference type="EMBL" id="CAF1597794.1"/>
    </source>
</evidence>
<evidence type="ECO:0000256" key="1">
    <source>
        <dbReference type="ARBA" id="ARBA00004141"/>
    </source>
</evidence>
<evidence type="ECO:0000259" key="9">
    <source>
        <dbReference type="PROSITE" id="PS50262"/>
    </source>
</evidence>
<keyword evidence="5 8" id="KW-0472">Membrane</keyword>